<evidence type="ECO:0000313" key="3">
    <source>
        <dbReference type="Proteomes" id="UP000426027"/>
    </source>
</evidence>
<protein>
    <submittedName>
        <fullName evidence="2">GNAT family N-acetyltransferase</fullName>
    </submittedName>
</protein>
<dbReference type="KEGG" id="fls:GLV81_13285"/>
<dbReference type="AlphaFoldDB" id="A0A6I6GB93"/>
<keyword evidence="2" id="KW-0808">Transferase</keyword>
<proteinExistence type="predicted"/>
<sequence length="178" mass="20117">MQLQPTHLHNTLVRLQPLQPADFERLYAVASDPLIWAQHPNPDRYKREVFSTYFEGALASGGAFLIEDAATGAAIGSSRFYDYVPERSEVKIGYTFFARSHWGGQYNPQVKALMLNHAFQFVDTVIFHVGANNGRSRKAMERLGATNLGEENVAYFGEASRLNVVYAMYKHDWLARKG</sequence>
<dbReference type="Gene3D" id="3.40.630.30">
    <property type="match status" value="1"/>
</dbReference>
<dbReference type="Proteomes" id="UP000426027">
    <property type="component" value="Chromosome"/>
</dbReference>
<dbReference type="GO" id="GO:0016747">
    <property type="term" value="F:acyltransferase activity, transferring groups other than amino-acyl groups"/>
    <property type="evidence" value="ECO:0007669"/>
    <property type="project" value="InterPro"/>
</dbReference>
<evidence type="ECO:0000313" key="2">
    <source>
        <dbReference type="EMBL" id="QGW28943.1"/>
    </source>
</evidence>
<evidence type="ECO:0000259" key="1">
    <source>
        <dbReference type="PROSITE" id="PS51186"/>
    </source>
</evidence>
<name>A0A6I6GB93_9BACT</name>
<gene>
    <name evidence="2" type="ORF">GLV81_13285</name>
</gene>
<keyword evidence="3" id="KW-1185">Reference proteome</keyword>
<dbReference type="PANTHER" id="PTHR43610:SF1">
    <property type="entry name" value="N-ACETYLTRANSFERASE DOMAIN-CONTAINING PROTEIN"/>
    <property type="match status" value="1"/>
</dbReference>
<dbReference type="PROSITE" id="PS51186">
    <property type="entry name" value="GNAT"/>
    <property type="match status" value="1"/>
</dbReference>
<dbReference type="InterPro" id="IPR016181">
    <property type="entry name" value="Acyl_CoA_acyltransferase"/>
</dbReference>
<feature type="domain" description="N-acetyltransferase" evidence="1">
    <location>
        <begin position="13"/>
        <end position="171"/>
    </location>
</feature>
<dbReference type="PANTHER" id="PTHR43610">
    <property type="entry name" value="BLL6696 PROTEIN"/>
    <property type="match status" value="1"/>
</dbReference>
<dbReference type="EMBL" id="CP046566">
    <property type="protein sequence ID" value="QGW28943.1"/>
    <property type="molecule type" value="Genomic_DNA"/>
</dbReference>
<accession>A0A6I6GB93</accession>
<organism evidence="2 3">
    <name type="scientific">Phnomibacter ginsenosidimutans</name>
    <dbReference type="NCBI Taxonomy" id="2676868"/>
    <lineage>
        <taxon>Bacteria</taxon>
        <taxon>Pseudomonadati</taxon>
        <taxon>Bacteroidota</taxon>
        <taxon>Chitinophagia</taxon>
        <taxon>Chitinophagales</taxon>
        <taxon>Chitinophagaceae</taxon>
        <taxon>Phnomibacter</taxon>
    </lineage>
</organism>
<dbReference type="SUPFAM" id="SSF55729">
    <property type="entry name" value="Acyl-CoA N-acyltransferases (Nat)"/>
    <property type="match status" value="1"/>
</dbReference>
<dbReference type="RefSeq" id="WP_157479296.1">
    <property type="nucleotide sequence ID" value="NZ_CP046566.1"/>
</dbReference>
<reference evidence="2 3" key="1">
    <citation type="submission" date="2019-11" db="EMBL/GenBank/DDBJ databases">
        <authorList>
            <person name="Im W.T."/>
        </authorList>
    </citation>
    <scope>NUCLEOTIDE SEQUENCE [LARGE SCALE GENOMIC DNA]</scope>
    <source>
        <strain evidence="2 3">SB-02</strain>
    </source>
</reference>
<dbReference type="Pfam" id="PF13302">
    <property type="entry name" value="Acetyltransf_3"/>
    <property type="match status" value="1"/>
</dbReference>
<dbReference type="InterPro" id="IPR000182">
    <property type="entry name" value="GNAT_dom"/>
</dbReference>